<dbReference type="Proteomes" id="UP000663400">
    <property type="component" value="Chromosome"/>
</dbReference>
<sequence>MLIVVCEPSNIFSSKLRRGLDLHQSSAAGNGSQYRRVRYGREHIRQTMEAIMQANVTIRFEGMAPSQALSEDIQRHADKLLQLAPRLQSFDVAVRHAEQRHQQGNRYLVRIHALLAGTTFDAGRTPPKDHSHEDAYIAVRDAFNALRRQLDDHVRVRRGEVKQRPQVGLAQAD</sequence>
<dbReference type="InterPro" id="IPR036567">
    <property type="entry name" value="RHF-like"/>
</dbReference>
<proteinExistence type="predicted"/>
<gene>
    <name evidence="1" type="ORF">HIV01_003305</name>
</gene>
<organism evidence="1 2">
    <name type="scientific">Lysobacter arenosi</name>
    <dbReference type="NCBI Taxonomy" id="2795387"/>
    <lineage>
        <taxon>Bacteria</taxon>
        <taxon>Pseudomonadati</taxon>
        <taxon>Pseudomonadota</taxon>
        <taxon>Gammaproteobacteria</taxon>
        <taxon>Lysobacterales</taxon>
        <taxon>Lysobacteraceae</taxon>
        <taxon>Lysobacter</taxon>
    </lineage>
</organism>
<dbReference type="CDD" id="cd00552">
    <property type="entry name" value="RaiA"/>
    <property type="match status" value="1"/>
</dbReference>
<keyword evidence="2" id="KW-1185">Reference proteome</keyword>
<reference evidence="1 2" key="1">
    <citation type="submission" date="2021-02" db="EMBL/GenBank/DDBJ databases">
        <title>Lysobacter arenosi sp. nov., isolated from soil of gangwondo yeongwol, south Korea.</title>
        <authorList>
            <person name="Kim K.R."/>
            <person name="Kim K.H."/>
            <person name="Jeon C.O."/>
        </authorList>
    </citation>
    <scope>NUCLEOTIDE SEQUENCE [LARGE SCALE GENOMIC DNA]</scope>
    <source>
        <strain evidence="1 2">R7</strain>
    </source>
</reference>
<accession>A0ABX7RDR6</accession>
<dbReference type="SUPFAM" id="SSF69754">
    <property type="entry name" value="Ribosome binding protein Y (YfiA homologue)"/>
    <property type="match status" value="1"/>
</dbReference>
<dbReference type="EMBL" id="CP071517">
    <property type="protein sequence ID" value="QSX75571.1"/>
    <property type="molecule type" value="Genomic_DNA"/>
</dbReference>
<dbReference type="RefSeq" id="WP_207527070.1">
    <property type="nucleotide sequence ID" value="NZ_CP071517.1"/>
</dbReference>
<dbReference type="InterPro" id="IPR003489">
    <property type="entry name" value="RHF/RaiA"/>
</dbReference>
<protein>
    <submittedName>
        <fullName evidence="1">Ribosome-associated translation inhibitor RaiA</fullName>
    </submittedName>
</protein>
<evidence type="ECO:0000313" key="1">
    <source>
        <dbReference type="EMBL" id="QSX75571.1"/>
    </source>
</evidence>
<dbReference type="Gene3D" id="3.30.160.100">
    <property type="entry name" value="Ribosome hibernation promotion factor-like"/>
    <property type="match status" value="1"/>
</dbReference>
<dbReference type="Pfam" id="PF02482">
    <property type="entry name" value="Ribosomal_S30AE"/>
    <property type="match status" value="1"/>
</dbReference>
<name>A0ABX7RDR6_9GAMM</name>
<evidence type="ECO:0000313" key="2">
    <source>
        <dbReference type="Proteomes" id="UP000663400"/>
    </source>
</evidence>